<organism evidence="1 2">
    <name type="scientific">Mariprofundus micogutta</name>
    <dbReference type="NCBI Taxonomy" id="1921010"/>
    <lineage>
        <taxon>Bacteria</taxon>
        <taxon>Pseudomonadati</taxon>
        <taxon>Pseudomonadota</taxon>
        <taxon>Candidatius Mariprofundia</taxon>
        <taxon>Mariprofundales</taxon>
        <taxon>Mariprofundaceae</taxon>
        <taxon>Mariprofundus</taxon>
    </lineage>
</organism>
<comment type="caution">
    <text evidence="1">The sequence shown here is derived from an EMBL/GenBank/DDBJ whole genome shotgun (WGS) entry which is preliminary data.</text>
</comment>
<dbReference type="Proteomes" id="UP000231632">
    <property type="component" value="Unassembled WGS sequence"/>
</dbReference>
<accession>A0A1L8CM32</accession>
<protein>
    <recommendedName>
        <fullName evidence="3">DUF2846 domain-containing protein</fullName>
    </recommendedName>
</protein>
<evidence type="ECO:0008006" key="3">
    <source>
        <dbReference type="Google" id="ProtNLM"/>
    </source>
</evidence>
<reference evidence="1 2" key="1">
    <citation type="journal article" date="2017" name="Arch. Microbiol.">
        <title>Mariprofundus micogutta sp. nov., a novel iron-oxidizing zetaproteobacterium isolated from a deep-sea hydrothermal field at the Bayonnaise knoll of the Izu-Ogasawara arc, and a description of Mariprofundales ord. nov. and Zetaproteobacteria classis nov.</title>
        <authorList>
            <person name="Makita H."/>
            <person name="Tanaka E."/>
            <person name="Mitsunobu S."/>
            <person name="Miyazaki M."/>
            <person name="Nunoura T."/>
            <person name="Uematsu K."/>
            <person name="Takaki Y."/>
            <person name="Nishi S."/>
            <person name="Shimamura S."/>
            <person name="Takai K."/>
        </authorList>
    </citation>
    <scope>NUCLEOTIDE SEQUENCE [LARGE SCALE GENOMIC DNA]</scope>
    <source>
        <strain evidence="1 2">ET2</strain>
    </source>
</reference>
<dbReference type="AlphaFoldDB" id="A0A1L8CM32"/>
<sequence length="151" mass="16984">MLLLSGFFLQGCASKLPTHAEMKEQLKDYNLPKPAEQGKAIVYVVRPSSLGTLIRFNVFLDDEEASSEMGYTRGSQYIYFTVSPGPHTIKSKAENWAEIQINPADGELVFLQQNPEMGLIMARNSLFQVQNIEGKYRVKNLKPGTIIKTEK</sequence>
<evidence type="ECO:0000313" key="2">
    <source>
        <dbReference type="Proteomes" id="UP000231632"/>
    </source>
</evidence>
<evidence type="ECO:0000313" key="1">
    <source>
        <dbReference type="EMBL" id="GAV19978.1"/>
    </source>
</evidence>
<dbReference type="EMBL" id="BDFD01000006">
    <property type="protein sequence ID" value="GAV19978.1"/>
    <property type="molecule type" value="Genomic_DNA"/>
</dbReference>
<gene>
    <name evidence="1" type="ORF">MMIC_P0939</name>
</gene>
<name>A0A1L8CM32_9PROT</name>
<proteinExistence type="predicted"/>
<keyword evidence="2" id="KW-1185">Reference proteome</keyword>